<evidence type="ECO:0000256" key="1">
    <source>
        <dbReference type="ARBA" id="ARBA00004651"/>
    </source>
</evidence>
<comment type="subcellular location">
    <subcellularLocation>
        <location evidence="1">Cell membrane</location>
        <topology evidence="1">Multi-pass membrane protein</topology>
    </subcellularLocation>
</comment>
<gene>
    <name evidence="11" type="ORF">OB236_35445</name>
</gene>
<dbReference type="Pfam" id="PF12833">
    <property type="entry name" value="HTH_18"/>
    <property type="match status" value="1"/>
</dbReference>
<evidence type="ECO:0000256" key="9">
    <source>
        <dbReference type="SAM" id="Phobius"/>
    </source>
</evidence>
<dbReference type="RefSeq" id="WP_262688222.1">
    <property type="nucleotide sequence ID" value="NZ_JAOQIO010000121.1"/>
</dbReference>
<evidence type="ECO:0000313" key="11">
    <source>
        <dbReference type="EMBL" id="MCU6797433.1"/>
    </source>
</evidence>
<dbReference type="Gene3D" id="3.30.450.20">
    <property type="entry name" value="PAS domain"/>
    <property type="match status" value="1"/>
</dbReference>
<dbReference type="Pfam" id="PF02743">
    <property type="entry name" value="dCache_1"/>
    <property type="match status" value="1"/>
</dbReference>
<dbReference type="SMART" id="SM00342">
    <property type="entry name" value="HTH_ARAC"/>
    <property type="match status" value="1"/>
</dbReference>
<feature type="domain" description="HTH araC/xylS-type" evidence="10">
    <location>
        <begin position="652"/>
        <end position="750"/>
    </location>
</feature>
<dbReference type="Gene3D" id="1.10.10.60">
    <property type="entry name" value="Homeodomain-like"/>
    <property type="match status" value="2"/>
</dbReference>
<organism evidence="11 12">
    <name type="scientific">Paenibacillus baimaensis</name>
    <dbReference type="NCBI Taxonomy" id="2982185"/>
    <lineage>
        <taxon>Bacteria</taxon>
        <taxon>Bacillati</taxon>
        <taxon>Bacillota</taxon>
        <taxon>Bacilli</taxon>
        <taxon>Bacillales</taxon>
        <taxon>Paenibacillaceae</taxon>
        <taxon>Paenibacillus</taxon>
    </lineage>
</organism>
<dbReference type="InterPro" id="IPR009057">
    <property type="entry name" value="Homeodomain-like_sf"/>
</dbReference>
<evidence type="ECO:0000313" key="12">
    <source>
        <dbReference type="Proteomes" id="UP001652445"/>
    </source>
</evidence>
<feature type="transmembrane region" description="Helical" evidence="9">
    <location>
        <begin position="12"/>
        <end position="32"/>
    </location>
</feature>
<evidence type="ECO:0000256" key="3">
    <source>
        <dbReference type="ARBA" id="ARBA00022692"/>
    </source>
</evidence>
<proteinExistence type="predicted"/>
<keyword evidence="6" id="KW-0238">DNA-binding</keyword>
<dbReference type="InterPro" id="IPR033479">
    <property type="entry name" value="dCache_1"/>
</dbReference>
<dbReference type="PROSITE" id="PS01124">
    <property type="entry name" value="HTH_ARAC_FAMILY_2"/>
    <property type="match status" value="1"/>
</dbReference>
<name>A0ABT2URZ7_9BACL</name>
<dbReference type="InterPro" id="IPR018062">
    <property type="entry name" value="HTH_AraC-typ_CS"/>
</dbReference>
<keyword evidence="7 9" id="KW-0472">Membrane</keyword>
<keyword evidence="2" id="KW-1003">Cell membrane</keyword>
<sequence length="765" mass="88788">MKNRRFNYFKRLFLFCILIGLIPVITLGYFSYAKSSQLLLDKAHRSDMEMVEQTQLRFEQKLKMVDNAQAQITNSPLVIDAMEQELDSEDYLTYEKLMQTLYRLQLYEFGLSDVYLVNFNKNWILSSAGKESLQASELSPTFTGYVNKGKLFFWTVFESPFFEKSNPRVWNTAIVKTIPINSFSPLGLLVAVLPSHELNKMIPKVSGGDSGDMYVLDEHYRILAASKPDMIGMELSDETYMQTIKQANREADQFETANHTYGITYRQSNYNGWIYVVKTNINEITKESKAIGWVTIFICLIVCILIFIVSLEGTRRLYGPVRKLYDLVLKSPDMPRSKRNDEFYWIEKNMHVLMGKESHMRHQLHDFFVHKLLQGAVNAKEIADRMDTNELECWKQMRVICVRMDTLEGTNYTDRDRDLLLFAILNMAGELIPQPFRLNPVVINDLQVTLLGSHAELPEVSKAEVYEWAAAIQNSVKQYLHLNVSMGISCMFMELNEAPNALKEAKEALSYSVRLGQQSILFLEDMQPEVAEPAVTYPQQVVNELMDRIKQLDEAGSYQLLDEFMAIITRKAISQQEFQLVLLRLLVDMTRLVQEMGGTLYHIVPQEKEVVNEILSLKSTKEIVGWMRLTMIRPLIDYIEKSRETLYTRISDQMLAIIDQEYDSPLSLESCAARLNYHPEYISRVFRKETGFVFSDYLSRHRLLMAKKFLVETSMSITEISEKMRYNNPQNFIRYFRKLEGVTPKQYRELSLTKKNQSTNQANGQ</sequence>
<dbReference type="PROSITE" id="PS00041">
    <property type="entry name" value="HTH_ARAC_FAMILY_1"/>
    <property type="match status" value="1"/>
</dbReference>
<evidence type="ECO:0000256" key="7">
    <source>
        <dbReference type="ARBA" id="ARBA00023136"/>
    </source>
</evidence>
<dbReference type="InterPro" id="IPR018060">
    <property type="entry name" value="HTH_AraC"/>
</dbReference>
<dbReference type="PANTHER" id="PTHR43280:SF10">
    <property type="entry name" value="REGULATORY PROTEIN POCR"/>
    <property type="match status" value="1"/>
</dbReference>
<evidence type="ECO:0000259" key="10">
    <source>
        <dbReference type="PROSITE" id="PS01124"/>
    </source>
</evidence>
<dbReference type="EMBL" id="JAOQIO010000121">
    <property type="protein sequence ID" value="MCU6797433.1"/>
    <property type="molecule type" value="Genomic_DNA"/>
</dbReference>
<protein>
    <submittedName>
        <fullName evidence="11">AraC family transcriptional regulator</fullName>
    </submittedName>
</protein>
<evidence type="ECO:0000256" key="8">
    <source>
        <dbReference type="ARBA" id="ARBA00023163"/>
    </source>
</evidence>
<keyword evidence="4 9" id="KW-1133">Transmembrane helix</keyword>
<dbReference type="SUPFAM" id="SSF46689">
    <property type="entry name" value="Homeodomain-like"/>
    <property type="match status" value="2"/>
</dbReference>
<dbReference type="PANTHER" id="PTHR43280">
    <property type="entry name" value="ARAC-FAMILY TRANSCRIPTIONAL REGULATOR"/>
    <property type="match status" value="1"/>
</dbReference>
<evidence type="ECO:0000256" key="5">
    <source>
        <dbReference type="ARBA" id="ARBA00023015"/>
    </source>
</evidence>
<comment type="caution">
    <text evidence="11">The sequence shown here is derived from an EMBL/GenBank/DDBJ whole genome shotgun (WGS) entry which is preliminary data.</text>
</comment>
<evidence type="ECO:0000256" key="4">
    <source>
        <dbReference type="ARBA" id="ARBA00022989"/>
    </source>
</evidence>
<evidence type="ECO:0000256" key="6">
    <source>
        <dbReference type="ARBA" id="ARBA00023125"/>
    </source>
</evidence>
<feature type="transmembrane region" description="Helical" evidence="9">
    <location>
        <begin position="290"/>
        <end position="311"/>
    </location>
</feature>
<keyword evidence="5" id="KW-0805">Transcription regulation</keyword>
<dbReference type="Proteomes" id="UP001652445">
    <property type="component" value="Unassembled WGS sequence"/>
</dbReference>
<reference evidence="11 12" key="1">
    <citation type="submission" date="2022-09" db="EMBL/GenBank/DDBJ databases">
        <authorList>
            <person name="Han X.L."/>
            <person name="Wang Q."/>
            <person name="Lu T."/>
        </authorList>
    </citation>
    <scope>NUCLEOTIDE SEQUENCE [LARGE SCALE GENOMIC DNA]</scope>
    <source>
        <strain evidence="11 12">WQ 127069</strain>
    </source>
</reference>
<keyword evidence="8" id="KW-0804">Transcription</keyword>
<keyword evidence="3 9" id="KW-0812">Transmembrane</keyword>
<keyword evidence="12" id="KW-1185">Reference proteome</keyword>
<evidence type="ECO:0000256" key="2">
    <source>
        <dbReference type="ARBA" id="ARBA00022475"/>
    </source>
</evidence>
<accession>A0ABT2URZ7</accession>